<dbReference type="AlphaFoldDB" id="M5IIU7"/>
<dbReference type="Proteomes" id="UP000011939">
    <property type="component" value="Unassembled WGS sequence"/>
</dbReference>
<reference evidence="2 3" key="1">
    <citation type="journal article" date="2013" name="Genome Announc.">
        <title>Genome Sequence of Campylobacter showae UNSWCD, Isolated from a Patient with Crohn's Disease.</title>
        <authorList>
            <person name="Tay A.P."/>
            <person name="Kaakoush N.O."/>
            <person name="Deshpande N.P."/>
            <person name="Chen Z."/>
            <person name="Mitchell H."/>
            <person name="Wilkins M.R."/>
        </authorList>
    </citation>
    <scope>NUCLEOTIDE SEQUENCE [LARGE SCALE GENOMIC DNA]</scope>
    <source>
        <strain evidence="2 3">CSUNSWCD</strain>
    </source>
</reference>
<evidence type="ECO:0000313" key="3">
    <source>
        <dbReference type="Proteomes" id="UP000011939"/>
    </source>
</evidence>
<keyword evidence="1" id="KW-1133">Transmembrane helix</keyword>
<evidence type="ECO:0000313" key="2">
    <source>
        <dbReference type="EMBL" id="EKU10730.1"/>
    </source>
</evidence>
<evidence type="ECO:0000256" key="1">
    <source>
        <dbReference type="SAM" id="Phobius"/>
    </source>
</evidence>
<sequence length="44" mass="5094">MKRGGLNLAKFRLTFLLNLSGFYSACSKFALLTRLYSRSCNFKR</sequence>
<keyword evidence="1" id="KW-0472">Membrane</keyword>
<accession>M5IIU7</accession>
<dbReference type="STRING" id="1244083.CSUNSWCD_531"/>
<dbReference type="PATRIC" id="fig|1244083.3.peg.1776"/>
<comment type="caution">
    <text evidence="2">The sequence shown here is derived from an EMBL/GenBank/DDBJ whole genome shotgun (WGS) entry which is preliminary data.</text>
</comment>
<gene>
    <name evidence="2" type="ORF">CSUNSWCD_531</name>
</gene>
<dbReference type="EMBL" id="AMZQ01000010">
    <property type="protein sequence ID" value="EKU10730.1"/>
    <property type="molecule type" value="Genomic_DNA"/>
</dbReference>
<keyword evidence="1" id="KW-0812">Transmembrane</keyword>
<organism evidence="2 3">
    <name type="scientific">Campylobacter showae CSUNSWCD</name>
    <dbReference type="NCBI Taxonomy" id="1244083"/>
    <lineage>
        <taxon>Bacteria</taxon>
        <taxon>Pseudomonadati</taxon>
        <taxon>Campylobacterota</taxon>
        <taxon>Epsilonproteobacteria</taxon>
        <taxon>Campylobacterales</taxon>
        <taxon>Campylobacteraceae</taxon>
        <taxon>Campylobacter</taxon>
    </lineage>
</organism>
<proteinExistence type="predicted"/>
<name>M5IIU7_9BACT</name>
<protein>
    <submittedName>
        <fullName evidence="2">Uncharacterized protein</fullName>
    </submittedName>
</protein>
<feature type="transmembrane region" description="Helical" evidence="1">
    <location>
        <begin position="15"/>
        <end position="36"/>
    </location>
</feature>